<name>A0AAE0UFX4_SORBR</name>
<organism evidence="1 2">
    <name type="scientific">Sordaria brevicollis</name>
    <dbReference type="NCBI Taxonomy" id="83679"/>
    <lineage>
        <taxon>Eukaryota</taxon>
        <taxon>Fungi</taxon>
        <taxon>Dikarya</taxon>
        <taxon>Ascomycota</taxon>
        <taxon>Pezizomycotina</taxon>
        <taxon>Sordariomycetes</taxon>
        <taxon>Sordariomycetidae</taxon>
        <taxon>Sordariales</taxon>
        <taxon>Sordariaceae</taxon>
        <taxon>Sordaria</taxon>
    </lineage>
</organism>
<reference evidence="1" key="2">
    <citation type="submission" date="2023-07" db="EMBL/GenBank/DDBJ databases">
        <authorList>
            <consortium name="Lawrence Berkeley National Laboratory"/>
            <person name="Haridas S."/>
            <person name="Hensen N."/>
            <person name="Bonometti L."/>
            <person name="Westerberg I."/>
            <person name="Brannstrom I.O."/>
            <person name="Guillou S."/>
            <person name="Cros-Aarteil S."/>
            <person name="Calhoun S."/>
            <person name="Kuo A."/>
            <person name="Mondo S."/>
            <person name="Pangilinan J."/>
            <person name="Riley R."/>
            <person name="LaButti K."/>
            <person name="Andreopoulos B."/>
            <person name="Lipzen A."/>
            <person name="Chen C."/>
            <person name="Yanf M."/>
            <person name="Daum C."/>
            <person name="Ng V."/>
            <person name="Clum A."/>
            <person name="Steindorff A."/>
            <person name="Ohm R."/>
            <person name="Martin F."/>
            <person name="Silar P."/>
            <person name="Natvig D."/>
            <person name="Lalanne C."/>
            <person name="Gautier V."/>
            <person name="Ament-velasquez S.L."/>
            <person name="Kruys A."/>
            <person name="Hutchinson M.I."/>
            <person name="Powell A.J."/>
            <person name="Barry K."/>
            <person name="Miller A.N."/>
            <person name="Grigoriev I.V."/>
            <person name="Debuchy R."/>
            <person name="Gladieux P."/>
            <person name="Thoren M.H."/>
            <person name="Johannesson H."/>
        </authorList>
    </citation>
    <scope>NUCLEOTIDE SEQUENCE</scope>
    <source>
        <strain evidence="1">FGSC 1904</strain>
    </source>
</reference>
<evidence type="ECO:0000313" key="1">
    <source>
        <dbReference type="EMBL" id="KAK3402578.1"/>
    </source>
</evidence>
<dbReference type="Proteomes" id="UP001281003">
    <property type="component" value="Unassembled WGS sequence"/>
</dbReference>
<reference evidence="1" key="1">
    <citation type="journal article" date="2023" name="Mol. Phylogenet. Evol.">
        <title>Genome-scale phylogeny and comparative genomics of the fungal order Sordariales.</title>
        <authorList>
            <person name="Hensen N."/>
            <person name="Bonometti L."/>
            <person name="Westerberg I."/>
            <person name="Brannstrom I.O."/>
            <person name="Guillou S."/>
            <person name="Cros-Aarteil S."/>
            <person name="Calhoun S."/>
            <person name="Haridas S."/>
            <person name="Kuo A."/>
            <person name="Mondo S."/>
            <person name="Pangilinan J."/>
            <person name="Riley R."/>
            <person name="LaButti K."/>
            <person name="Andreopoulos B."/>
            <person name="Lipzen A."/>
            <person name="Chen C."/>
            <person name="Yan M."/>
            <person name="Daum C."/>
            <person name="Ng V."/>
            <person name="Clum A."/>
            <person name="Steindorff A."/>
            <person name="Ohm R.A."/>
            <person name="Martin F."/>
            <person name="Silar P."/>
            <person name="Natvig D.O."/>
            <person name="Lalanne C."/>
            <person name="Gautier V."/>
            <person name="Ament-Velasquez S.L."/>
            <person name="Kruys A."/>
            <person name="Hutchinson M.I."/>
            <person name="Powell A.J."/>
            <person name="Barry K."/>
            <person name="Miller A.N."/>
            <person name="Grigoriev I.V."/>
            <person name="Debuchy R."/>
            <person name="Gladieux P."/>
            <person name="Hiltunen Thoren M."/>
            <person name="Johannesson H."/>
        </authorList>
    </citation>
    <scope>NUCLEOTIDE SEQUENCE</scope>
    <source>
        <strain evidence="1">FGSC 1904</strain>
    </source>
</reference>
<sequence>MSISSPSHYLFSPLKPDESRCLHEGRVPNIAPRCIRKLRTQRQLSVAPIDVDTERPMSSMVVLTPTSSKMIDDKSNHPSLHVLIGRGFQKHVYAISAIVRPRAVNSGHEPRLGGNNVKLARCGPCRPSRFASSSTFSILTPHDVRGRANLGKKRRPDTARDTADIGFEAFTLPCTIPLSRGRGKTLSWWRVDQGRGWQVLLKSLFNVEGNLDTRFAWCLVRIKVACDRED</sequence>
<keyword evidence="2" id="KW-1185">Reference proteome</keyword>
<gene>
    <name evidence="1" type="ORF">B0T20DRAFT_465503</name>
</gene>
<evidence type="ECO:0000313" key="2">
    <source>
        <dbReference type="Proteomes" id="UP001281003"/>
    </source>
</evidence>
<accession>A0AAE0UFX4</accession>
<dbReference type="AlphaFoldDB" id="A0AAE0UFX4"/>
<dbReference type="EMBL" id="JAUTDP010000001">
    <property type="protein sequence ID" value="KAK3402578.1"/>
    <property type="molecule type" value="Genomic_DNA"/>
</dbReference>
<proteinExistence type="predicted"/>
<comment type="caution">
    <text evidence="1">The sequence shown here is derived from an EMBL/GenBank/DDBJ whole genome shotgun (WGS) entry which is preliminary data.</text>
</comment>
<protein>
    <submittedName>
        <fullName evidence="1">Uncharacterized protein</fullName>
    </submittedName>
</protein>